<evidence type="ECO:0008006" key="6">
    <source>
        <dbReference type="Google" id="ProtNLM"/>
    </source>
</evidence>
<dbReference type="GO" id="GO:0061025">
    <property type="term" value="P:membrane fusion"/>
    <property type="evidence" value="ECO:0007669"/>
    <property type="project" value="TreeGrafter"/>
</dbReference>
<dbReference type="STRING" id="5217.A0A4Q1BLU9"/>
<feature type="region of interest" description="Disordered" evidence="1">
    <location>
        <begin position="327"/>
        <end position="354"/>
    </location>
</feature>
<dbReference type="InterPro" id="IPR029071">
    <property type="entry name" value="Ubiquitin-like_domsf"/>
</dbReference>
<dbReference type="PROSITE" id="PS50033">
    <property type="entry name" value="UBX"/>
    <property type="match status" value="1"/>
</dbReference>
<dbReference type="GO" id="GO:0000045">
    <property type="term" value="P:autophagosome assembly"/>
    <property type="evidence" value="ECO:0007669"/>
    <property type="project" value="TreeGrafter"/>
</dbReference>
<gene>
    <name evidence="4" type="ORF">M231_03942</name>
</gene>
<dbReference type="VEuPathDB" id="FungiDB:TREMEDRAFT_74619"/>
<dbReference type="GO" id="GO:0007030">
    <property type="term" value="P:Golgi organization"/>
    <property type="evidence" value="ECO:0007669"/>
    <property type="project" value="TreeGrafter"/>
</dbReference>
<dbReference type="SUPFAM" id="SSF102848">
    <property type="entry name" value="NSFL1 (p97 ATPase) cofactor p47, SEP domain"/>
    <property type="match status" value="1"/>
</dbReference>
<evidence type="ECO:0000259" key="2">
    <source>
        <dbReference type="PROSITE" id="PS50033"/>
    </source>
</evidence>
<dbReference type="InterPro" id="IPR012989">
    <property type="entry name" value="SEP_domain"/>
</dbReference>
<dbReference type="SUPFAM" id="SSF54236">
    <property type="entry name" value="Ubiquitin-like"/>
    <property type="match status" value="1"/>
</dbReference>
<dbReference type="CDD" id="cd14348">
    <property type="entry name" value="UBA_p47"/>
    <property type="match status" value="1"/>
</dbReference>
<dbReference type="PANTHER" id="PTHR23333">
    <property type="entry name" value="UBX DOMAIN CONTAINING PROTEIN"/>
    <property type="match status" value="1"/>
</dbReference>
<feature type="compositionally biased region" description="Low complexity" evidence="1">
    <location>
        <begin position="334"/>
        <end position="352"/>
    </location>
</feature>
<evidence type="ECO:0000259" key="3">
    <source>
        <dbReference type="PROSITE" id="PS51399"/>
    </source>
</evidence>
<dbReference type="CDD" id="cd01770">
    <property type="entry name" value="UBX_UBXN2"/>
    <property type="match status" value="1"/>
</dbReference>
<keyword evidence="5" id="KW-1185">Reference proteome</keyword>
<feature type="domain" description="UBX" evidence="2">
    <location>
        <begin position="368"/>
        <end position="443"/>
    </location>
</feature>
<reference evidence="4 5" key="1">
    <citation type="submission" date="2016-06" db="EMBL/GenBank/DDBJ databases">
        <title>Evolution of pathogenesis and genome organization in the Tremellales.</title>
        <authorList>
            <person name="Cuomo C."/>
            <person name="Litvintseva A."/>
            <person name="Heitman J."/>
            <person name="Chen Y."/>
            <person name="Sun S."/>
            <person name="Springer D."/>
            <person name="Dromer F."/>
            <person name="Young S."/>
            <person name="Zeng Q."/>
            <person name="Chapman S."/>
            <person name="Gujja S."/>
            <person name="Saif S."/>
            <person name="Birren B."/>
        </authorList>
    </citation>
    <scope>NUCLEOTIDE SEQUENCE [LARGE SCALE GENOMIC DNA]</scope>
    <source>
        <strain evidence="4 5">ATCC 28783</strain>
    </source>
</reference>
<dbReference type="InterPro" id="IPR036241">
    <property type="entry name" value="NSFL1C_SEP_dom_sf"/>
</dbReference>
<dbReference type="Pfam" id="PF00789">
    <property type="entry name" value="UBX"/>
    <property type="match status" value="1"/>
</dbReference>
<dbReference type="InParanoid" id="A0A4Q1BLU9"/>
<dbReference type="SMART" id="SM00553">
    <property type="entry name" value="SEP"/>
    <property type="match status" value="1"/>
</dbReference>
<dbReference type="Proteomes" id="UP000289152">
    <property type="component" value="Unassembled WGS sequence"/>
</dbReference>
<feature type="compositionally biased region" description="Low complexity" evidence="1">
    <location>
        <begin position="204"/>
        <end position="215"/>
    </location>
</feature>
<dbReference type="GO" id="GO:0043130">
    <property type="term" value="F:ubiquitin binding"/>
    <property type="evidence" value="ECO:0007669"/>
    <property type="project" value="TreeGrafter"/>
</dbReference>
<dbReference type="OrthoDB" id="25887at2759"/>
<feature type="region of interest" description="Disordered" evidence="1">
    <location>
        <begin position="162"/>
        <end position="226"/>
    </location>
</feature>
<feature type="compositionally biased region" description="Pro residues" evidence="1">
    <location>
        <begin position="192"/>
        <end position="203"/>
    </location>
</feature>
<accession>A0A4Q1BLU9</accession>
<name>A0A4Q1BLU9_TREME</name>
<dbReference type="AlphaFoldDB" id="A0A4Q1BLU9"/>
<dbReference type="PANTHER" id="PTHR23333:SF20">
    <property type="entry name" value="NSFL1 COFACTOR P47"/>
    <property type="match status" value="1"/>
</dbReference>
<evidence type="ECO:0000256" key="1">
    <source>
        <dbReference type="SAM" id="MobiDB-lite"/>
    </source>
</evidence>
<dbReference type="GO" id="GO:0005829">
    <property type="term" value="C:cytosol"/>
    <property type="evidence" value="ECO:0007669"/>
    <property type="project" value="TreeGrafter"/>
</dbReference>
<evidence type="ECO:0000313" key="4">
    <source>
        <dbReference type="EMBL" id="RXK38766.1"/>
    </source>
</evidence>
<dbReference type="Pfam" id="PF08059">
    <property type="entry name" value="SEP"/>
    <property type="match status" value="1"/>
</dbReference>
<feature type="domain" description="SEP" evidence="3">
    <location>
        <begin position="226"/>
        <end position="291"/>
    </location>
</feature>
<dbReference type="FunCoup" id="A0A4Q1BLU9">
    <property type="interactions" value="560"/>
</dbReference>
<feature type="region of interest" description="Disordered" evidence="1">
    <location>
        <begin position="49"/>
        <end position="70"/>
    </location>
</feature>
<feature type="region of interest" description="Disordered" evidence="1">
    <location>
        <begin position="84"/>
        <end position="145"/>
    </location>
</feature>
<dbReference type="FunFam" id="3.30.420.210:FF:000002">
    <property type="entry name" value="UBX domain-containing protein 1"/>
    <property type="match status" value="1"/>
</dbReference>
<dbReference type="PROSITE" id="PS51399">
    <property type="entry name" value="SEP"/>
    <property type="match status" value="1"/>
</dbReference>
<dbReference type="Gene3D" id="3.10.20.90">
    <property type="entry name" value="Phosphatidylinositol 3-kinase Catalytic Subunit, Chain A, domain 1"/>
    <property type="match status" value="1"/>
</dbReference>
<proteinExistence type="predicted"/>
<dbReference type="InterPro" id="IPR001012">
    <property type="entry name" value="UBX_dom"/>
</dbReference>
<sequence>MPGLQPTQQDIDQFVSITQATPEDAKHFLSAGTTLEGAIEDYFAAQVEDEPPMSDTPPVQAVESPRPNPAAVIGARTLGGEVVESELPPGWGEPPRRMSTLTELTAPRPGSAPQNEDDEVPKPGETLYAGGEKSGLAIQNPDRGTNSRRIVDDILRQAADNTPSAVAARSNDIPSTAFGGRGNVLGTEDDPIPPGSPIPPPPSSSGGLPSGVVGIQPQQGRGEGEVQTRRLTFWKDGFSIENGPLHRYDDPGARDLLETIQAGRAPLSLFNVKYNQPLQLEVEQKTGENYVPPPKLPMKPFEGGGNRLGSPVPQVESSVGPRGGILESQNHMPGSFTTSSISGASTSSSTSGVGIGTGTIPTKFSVDESKPTTNVQLRLADGTRLVVKVNLTSTVGDLRGFVIASRSDNRRFVLQTTFPNRELTDLDETVESAKLQNAVVVQRYV</sequence>
<comment type="caution">
    <text evidence="4">The sequence shown here is derived from an EMBL/GenBank/DDBJ whole genome shotgun (WGS) entry which is preliminary data.</text>
</comment>
<dbReference type="Gene3D" id="3.30.420.210">
    <property type="entry name" value="SEP domain"/>
    <property type="match status" value="1"/>
</dbReference>
<dbReference type="EMBL" id="SDIL01000042">
    <property type="protein sequence ID" value="RXK38766.1"/>
    <property type="molecule type" value="Genomic_DNA"/>
</dbReference>
<dbReference type="Pfam" id="PF14555">
    <property type="entry name" value="UBA_4"/>
    <property type="match status" value="1"/>
</dbReference>
<dbReference type="GO" id="GO:0043161">
    <property type="term" value="P:proteasome-mediated ubiquitin-dependent protein catabolic process"/>
    <property type="evidence" value="ECO:0007669"/>
    <property type="project" value="TreeGrafter"/>
</dbReference>
<evidence type="ECO:0000313" key="5">
    <source>
        <dbReference type="Proteomes" id="UP000289152"/>
    </source>
</evidence>
<dbReference type="SMART" id="SM00166">
    <property type="entry name" value="UBX"/>
    <property type="match status" value="1"/>
</dbReference>
<organism evidence="4 5">
    <name type="scientific">Tremella mesenterica</name>
    <name type="common">Jelly fungus</name>
    <dbReference type="NCBI Taxonomy" id="5217"/>
    <lineage>
        <taxon>Eukaryota</taxon>
        <taxon>Fungi</taxon>
        <taxon>Dikarya</taxon>
        <taxon>Basidiomycota</taxon>
        <taxon>Agaricomycotina</taxon>
        <taxon>Tremellomycetes</taxon>
        <taxon>Tremellales</taxon>
        <taxon>Tremellaceae</taxon>
        <taxon>Tremella</taxon>
    </lineage>
</organism>
<protein>
    <recommendedName>
        <fullName evidence="6">UBX domain-containing protein 1</fullName>
    </recommendedName>
</protein>
<dbReference type="GO" id="GO:0031468">
    <property type="term" value="P:nuclear membrane reassembly"/>
    <property type="evidence" value="ECO:0007669"/>
    <property type="project" value="TreeGrafter"/>
</dbReference>
<dbReference type="GO" id="GO:0005634">
    <property type="term" value="C:nucleus"/>
    <property type="evidence" value="ECO:0007669"/>
    <property type="project" value="TreeGrafter"/>
</dbReference>